<dbReference type="InterPro" id="IPR005474">
    <property type="entry name" value="Transketolase_N"/>
</dbReference>
<feature type="binding site" evidence="11">
    <location>
        <position position="496"/>
    </location>
    <ligand>
        <name>substrate</name>
    </ligand>
</feature>
<feature type="binding site" evidence="11">
    <location>
        <position position="405"/>
    </location>
    <ligand>
        <name>substrate</name>
    </ligand>
</feature>
<evidence type="ECO:0000256" key="14">
    <source>
        <dbReference type="PIRSR" id="PIRSR605478-5"/>
    </source>
</evidence>
<comment type="cofactor">
    <cofactor evidence="13">
        <name>Mg(2+)</name>
        <dbReference type="ChEBI" id="CHEBI:18420"/>
    </cofactor>
    <text evidence="13">Binds 1 Mg(2+) ion per subunit. Can also utilize other divalent metal cations, such as Ca(2+), Mn(2+) and Co(2+).</text>
</comment>
<dbReference type="PROSITE" id="PS00801">
    <property type="entry name" value="TRANSKETOLASE_1"/>
    <property type="match status" value="1"/>
</dbReference>
<comment type="cofactor">
    <cofactor evidence="15">
        <name>Mg(2+)</name>
        <dbReference type="ChEBI" id="CHEBI:18420"/>
    </cofactor>
    <cofactor evidence="15">
        <name>Ca(2+)</name>
        <dbReference type="ChEBI" id="CHEBI:29108"/>
    </cofactor>
    <cofactor evidence="15">
        <name>Mn(2+)</name>
        <dbReference type="ChEBI" id="CHEBI:29035"/>
    </cofactor>
    <cofactor evidence="15">
        <name>Co(2+)</name>
        <dbReference type="ChEBI" id="CHEBI:48828"/>
    </cofactor>
    <text evidence="15">Binds 1 Mg(2+) ion per subunit. Can also utilize other divalent metal cations, such as Ca(2+), Mn(2+) and Co(2+).</text>
</comment>
<dbReference type="STRING" id="937777.Deipe_0776"/>
<evidence type="ECO:0000256" key="2">
    <source>
        <dbReference type="ARBA" id="ARBA00011738"/>
    </source>
</evidence>
<dbReference type="GO" id="GO:0004802">
    <property type="term" value="F:transketolase activity"/>
    <property type="evidence" value="ECO:0007669"/>
    <property type="project" value="UniProtKB-UniRule"/>
</dbReference>
<evidence type="ECO:0000256" key="12">
    <source>
        <dbReference type="PIRSR" id="PIRSR605478-3"/>
    </source>
</evidence>
<keyword evidence="5 13" id="KW-0479">Metal-binding</keyword>
<dbReference type="EMBL" id="CP003382">
    <property type="protein sequence ID" value="AFZ66352.1"/>
    <property type="molecule type" value="Genomic_DNA"/>
</dbReference>
<protein>
    <recommendedName>
        <fullName evidence="3 9">Transketolase</fullName>
        <ecNumber evidence="3 9">2.2.1.1</ecNumber>
    </recommendedName>
</protein>
<dbReference type="KEGG" id="dpd:Deipe_0776"/>
<feature type="binding site" evidence="12">
    <location>
        <position position="86"/>
    </location>
    <ligand>
        <name>thiamine diphosphate</name>
        <dbReference type="ChEBI" id="CHEBI:58937"/>
    </ligand>
</feature>
<evidence type="ECO:0000256" key="10">
    <source>
        <dbReference type="PIRSR" id="PIRSR605478-1"/>
    </source>
</evidence>
<dbReference type="SUPFAM" id="SSF52922">
    <property type="entry name" value="TK C-terminal domain-like"/>
    <property type="match status" value="1"/>
</dbReference>
<feature type="binding site" evidence="13">
    <location>
        <position position="175"/>
    </location>
    <ligand>
        <name>Mg(2+)</name>
        <dbReference type="ChEBI" id="CHEBI:18420"/>
    </ligand>
</feature>
<dbReference type="InterPro" id="IPR049557">
    <property type="entry name" value="Transketolase_CS"/>
</dbReference>
<feature type="domain" description="Transketolase-like pyrimidine-binding" evidence="16">
    <location>
        <begin position="375"/>
        <end position="547"/>
    </location>
</feature>
<dbReference type="PROSITE" id="PS00802">
    <property type="entry name" value="TRANSKETOLASE_2"/>
    <property type="match status" value="1"/>
</dbReference>
<dbReference type="PANTHER" id="PTHR43522:SF2">
    <property type="entry name" value="TRANSKETOLASE 1-RELATED"/>
    <property type="match status" value="1"/>
</dbReference>
<evidence type="ECO:0000256" key="6">
    <source>
        <dbReference type="ARBA" id="ARBA00022842"/>
    </source>
</evidence>
<evidence type="ECO:0000256" key="13">
    <source>
        <dbReference type="PIRSR" id="PIRSR605478-4"/>
    </source>
</evidence>
<accession>K9ZZI7</accession>
<dbReference type="GO" id="GO:0046872">
    <property type="term" value="F:metal ion binding"/>
    <property type="evidence" value="ECO:0007669"/>
    <property type="project" value="UniProtKB-KW"/>
</dbReference>
<keyword evidence="4 15" id="KW-0808">Transferase</keyword>
<feature type="binding site" evidence="11">
    <location>
        <position position="281"/>
    </location>
    <ligand>
        <name>substrate</name>
    </ligand>
</feature>
<comment type="subunit">
    <text evidence="2 15">Homodimer.</text>
</comment>
<feature type="site" description="Important for catalytic activity" evidence="14">
    <location>
        <position position="46"/>
    </location>
</feature>
<dbReference type="GO" id="GO:0005829">
    <property type="term" value="C:cytosol"/>
    <property type="evidence" value="ECO:0007669"/>
    <property type="project" value="TreeGrafter"/>
</dbReference>
<dbReference type="Pfam" id="PF02779">
    <property type="entry name" value="Transket_pyr"/>
    <property type="match status" value="1"/>
</dbReference>
<evidence type="ECO:0000256" key="1">
    <source>
        <dbReference type="ARBA" id="ARBA00007131"/>
    </source>
</evidence>
<dbReference type="AlphaFoldDB" id="K9ZZI7"/>
<dbReference type="InterPro" id="IPR055152">
    <property type="entry name" value="Transketolase-like_C_2"/>
</dbReference>
<organism evidence="17 18">
    <name type="scientific">Deinococcus peraridilitoris (strain DSM 19664 / LMG 22246 / CIP 109416 / KR-200)</name>
    <dbReference type="NCBI Taxonomy" id="937777"/>
    <lineage>
        <taxon>Bacteria</taxon>
        <taxon>Thermotogati</taxon>
        <taxon>Deinococcota</taxon>
        <taxon>Deinococci</taxon>
        <taxon>Deinococcales</taxon>
        <taxon>Deinococcaceae</taxon>
        <taxon>Deinococcus</taxon>
    </lineage>
</organism>
<evidence type="ECO:0000256" key="11">
    <source>
        <dbReference type="PIRSR" id="PIRSR605478-2"/>
    </source>
</evidence>
<evidence type="ECO:0000259" key="16">
    <source>
        <dbReference type="SMART" id="SM00861"/>
    </source>
</evidence>
<feature type="binding site" evidence="13">
    <location>
        <position position="205"/>
    </location>
    <ligand>
        <name>Mg(2+)</name>
        <dbReference type="ChEBI" id="CHEBI:18420"/>
    </ligand>
</feature>
<feature type="binding site" evidence="11">
    <location>
        <position position="542"/>
    </location>
    <ligand>
        <name>substrate</name>
    </ligand>
</feature>
<dbReference type="InterPro" id="IPR020826">
    <property type="entry name" value="Transketolase_BS"/>
</dbReference>
<comment type="catalytic activity">
    <reaction evidence="8 15">
        <text>D-sedoheptulose 7-phosphate + D-glyceraldehyde 3-phosphate = aldehydo-D-ribose 5-phosphate + D-xylulose 5-phosphate</text>
        <dbReference type="Rhea" id="RHEA:10508"/>
        <dbReference type="ChEBI" id="CHEBI:57483"/>
        <dbReference type="ChEBI" id="CHEBI:57737"/>
        <dbReference type="ChEBI" id="CHEBI:58273"/>
        <dbReference type="ChEBI" id="CHEBI:59776"/>
        <dbReference type="EC" id="2.2.1.1"/>
    </reaction>
</comment>
<dbReference type="SMART" id="SM00861">
    <property type="entry name" value="Transket_pyr"/>
    <property type="match status" value="1"/>
</dbReference>
<dbReference type="EC" id="2.2.1.1" evidence="3 9"/>
<dbReference type="SUPFAM" id="SSF52518">
    <property type="entry name" value="Thiamin diphosphate-binding fold (THDP-binding)"/>
    <property type="match status" value="2"/>
</dbReference>
<dbReference type="eggNOG" id="COG0021">
    <property type="taxonomic scope" value="Bacteria"/>
</dbReference>
<evidence type="ECO:0000256" key="9">
    <source>
        <dbReference type="NCBIfam" id="TIGR00232"/>
    </source>
</evidence>
<dbReference type="FunFam" id="3.40.50.970:FF:000004">
    <property type="entry name" value="Transketolase"/>
    <property type="match status" value="1"/>
</dbReference>
<dbReference type="CDD" id="cd07033">
    <property type="entry name" value="TPP_PYR_DXS_TK_like"/>
    <property type="match status" value="1"/>
</dbReference>
<dbReference type="InterPro" id="IPR033247">
    <property type="entry name" value="Transketolase_fam"/>
</dbReference>
<feature type="binding site" evidence="11">
    <location>
        <position position="46"/>
    </location>
    <ligand>
        <name>substrate</name>
    </ligand>
</feature>
<dbReference type="PANTHER" id="PTHR43522">
    <property type="entry name" value="TRANSKETOLASE"/>
    <property type="match status" value="1"/>
</dbReference>
<feature type="binding site" evidence="11">
    <location>
        <position position="378"/>
    </location>
    <ligand>
        <name>substrate</name>
    </ligand>
</feature>
<feature type="binding site" evidence="12">
    <location>
        <position position="176"/>
    </location>
    <ligand>
        <name>thiamine diphosphate</name>
        <dbReference type="ChEBI" id="CHEBI:58937"/>
    </ligand>
</feature>
<evidence type="ECO:0000313" key="17">
    <source>
        <dbReference type="EMBL" id="AFZ66352.1"/>
    </source>
</evidence>
<evidence type="ECO:0000313" key="18">
    <source>
        <dbReference type="Proteomes" id="UP000010467"/>
    </source>
</evidence>
<name>K9ZZI7_DEIPD</name>
<dbReference type="FunFam" id="3.40.50.970:FF:000003">
    <property type="entry name" value="Transketolase"/>
    <property type="match status" value="1"/>
</dbReference>
<feature type="binding site" evidence="12">
    <location>
        <position position="460"/>
    </location>
    <ligand>
        <name>thiamine diphosphate</name>
        <dbReference type="ChEBI" id="CHEBI:58937"/>
    </ligand>
</feature>
<reference evidence="18" key="1">
    <citation type="submission" date="2012-03" db="EMBL/GenBank/DDBJ databases">
        <title>Complete sequence of chromosome of Deinococcus peraridilitoris DSM 19664.</title>
        <authorList>
            <person name="Lucas S."/>
            <person name="Copeland A."/>
            <person name="Lapidus A."/>
            <person name="Glavina del Rio T."/>
            <person name="Dalin E."/>
            <person name="Tice H."/>
            <person name="Bruce D."/>
            <person name="Goodwin L."/>
            <person name="Pitluck S."/>
            <person name="Peters L."/>
            <person name="Mikhailova N."/>
            <person name="Lu M."/>
            <person name="Kyrpides N."/>
            <person name="Mavromatis K."/>
            <person name="Ivanova N."/>
            <person name="Brettin T."/>
            <person name="Detter J.C."/>
            <person name="Han C."/>
            <person name="Larimer F."/>
            <person name="Land M."/>
            <person name="Hauser L."/>
            <person name="Markowitz V."/>
            <person name="Cheng J.-F."/>
            <person name="Hugenholtz P."/>
            <person name="Woyke T."/>
            <person name="Wu D."/>
            <person name="Pukall R."/>
            <person name="Steenblock K."/>
            <person name="Brambilla E."/>
            <person name="Klenk H.-P."/>
            <person name="Eisen J.A."/>
        </authorList>
    </citation>
    <scope>NUCLEOTIDE SEQUENCE [LARGE SCALE GENOMIC DNA]</scope>
    <source>
        <strain evidence="18">DSM 19664 / LMG 22246 / CIP 109416 / KR-200</strain>
    </source>
</reference>
<dbReference type="CDD" id="cd02012">
    <property type="entry name" value="TPP_TK"/>
    <property type="match status" value="1"/>
</dbReference>
<sequence length="689" mass="75265">MTELHDNLQEVKLLMTTTIPGTTPRDLANALRVLAMDAVEAANSGHPGMPMGMADIATALWQHHLRHNPTSPLWPDRDRFILSNGHGSMLHYALLHLTGYNLELEELRNFRQWHSKTPGHPERGYTPGVETTTGPLGQGLANAVGMALAETLLASEFNTSEHTIVDHHTYVFLGDGCLMEGLSHEACTLAGTWGLNKLIAFWDDNGISIDGHIEPWFSHDVPAQYRAYGWNVIENIDGHDHQSVLHAIEDAKAQHERPTLICCRTTIGYGAPTKAGTHDVHGAPLGQNEIRAARKALGWTHEPFVIPQNLQGAWDARERGATLEQDWNDRFARYELEYPEKAAEFRRRLAGELPTNWTETRDDLLAGASTETTSLATRKTSQNVLETLVPALPEVIGGSADLTPSNLTRVRASKPLEFTQGGASGNYVQYGVREFGMTAIMNGLAAHGGFLPYGGTFAIFSDYARNALRMAALMKIKVVYVLTHDSIGVGEDGPTHQPIEQAASLRLIPNLNVWRPADLFETAVAWTHAVEYQGPTALLLSRQNLPQLAREPQARPDVARGGYVLSDAEDARVILIATGSEVHLAVLAAEQLAAEGIGARVVSMPSTTTFDAQDDTYRSTVLPRVLPRVAVEAAHADGWWKYVGLDGEVIGLTTFGESAPAARLFQEFGVTVENIVSAAKRVMVRAEGK</sequence>
<dbReference type="PATRIC" id="fig|937777.3.peg.783"/>
<dbReference type="Gene3D" id="3.40.50.970">
    <property type="match status" value="2"/>
</dbReference>
<keyword evidence="15" id="KW-0106">Calcium</keyword>
<gene>
    <name evidence="17" type="ordered locus">Deipe_0776</name>
</gene>
<dbReference type="Gene3D" id="3.40.50.920">
    <property type="match status" value="1"/>
</dbReference>
<dbReference type="InterPro" id="IPR005478">
    <property type="entry name" value="Transketolase_bac-like"/>
</dbReference>
<feature type="binding site" evidence="12">
    <location>
        <position position="205"/>
    </location>
    <ligand>
        <name>thiamine diphosphate</name>
        <dbReference type="ChEBI" id="CHEBI:58937"/>
    </ligand>
</feature>
<dbReference type="HOGENOM" id="CLU_009227_0_0_0"/>
<dbReference type="GO" id="GO:0006098">
    <property type="term" value="P:pentose-phosphate shunt"/>
    <property type="evidence" value="ECO:0007669"/>
    <property type="project" value="TreeGrafter"/>
</dbReference>
<proteinExistence type="inferred from homology"/>
<feature type="site" description="Important for catalytic activity" evidence="14">
    <location>
        <position position="281"/>
    </location>
</feature>
<keyword evidence="18" id="KW-1185">Reference proteome</keyword>
<dbReference type="Pfam" id="PF22613">
    <property type="entry name" value="Transketolase_C_1"/>
    <property type="match status" value="1"/>
</dbReference>
<dbReference type="NCBIfam" id="TIGR00232">
    <property type="entry name" value="tktlase_bact"/>
    <property type="match status" value="1"/>
</dbReference>
<dbReference type="InterPro" id="IPR005475">
    <property type="entry name" value="Transketolase-like_Pyr-bd"/>
</dbReference>
<feature type="binding site" evidence="12">
    <location>
        <begin position="134"/>
        <end position="136"/>
    </location>
    <ligand>
        <name>thiamine diphosphate</name>
        <dbReference type="ChEBI" id="CHEBI:58937"/>
    </ligand>
</feature>
<evidence type="ECO:0000256" key="5">
    <source>
        <dbReference type="ARBA" id="ARBA00022723"/>
    </source>
</evidence>
<evidence type="ECO:0000256" key="4">
    <source>
        <dbReference type="ARBA" id="ARBA00022679"/>
    </source>
</evidence>
<dbReference type="Proteomes" id="UP000010467">
    <property type="component" value="Chromosome"/>
</dbReference>
<feature type="active site" description="Proton donor" evidence="10">
    <location>
        <position position="434"/>
    </location>
</feature>
<dbReference type="FunFam" id="3.40.50.920:FF:000003">
    <property type="entry name" value="Transketolase"/>
    <property type="match status" value="1"/>
</dbReference>
<dbReference type="Pfam" id="PF00456">
    <property type="entry name" value="Transketolase_N"/>
    <property type="match status" value="1"/>
</dbReference>
<dbReference type="InterPro" id="IPR009014">
    <property type="entry name" value="Transketo_C/PFOR_II"/>
</dbReference>
<comment type="function">
    <text evidence="15">Catalyzes the transfer of a two-carbon ketol group from a ketose donor to an aldose acceptor, via a covalent intermediate with the cofactor thiamine pyrophosphate.</text>
</comment>
<feature type="binding site" evidence="11">
    <location>
        <position position="484"/>
    </location>
    <ligand>
        <name>substrate</name>
    </ligand>
</feature>
<evidence type="ECO:0000256" key="8">
    <source>
        <dbReference type="ARBA" id="ARBA00049473"/>
    </source>
</evidence>
<evidence type="ECO:0000256" key="7">
    <source>
        <dbReference type="ARBA" id="ARBA00023052"/>
    </source>
</evidence>
<evidence type="ECO:0000256" key="15">
    <source>
        <dbReference type="RuleBase" id="RU004996"/>
    </source>
</evidence>
<feature type="binding site" evidence="13">
    <location>
        <position position="207"/>
    </location>
    <ligand>
        <name>Mg(2+)</name>
        <dbReference type="ChEBI" id="CHEBI:18420"/>
    </ligand>
</feature>
<keyword evidence="6 13" id="KW-0460">Magnesium</keyword>
<dbReference type="InterPro" id="IPR029061">
    <property type="entry name" value="THDP-binding"/>
</dbReference>
<evidence type="ECO:0000256" key="3">
    <source>
        <dbReference type="ARBA" id="ARBA00013152"/>
    </source>
</evidence>
<comment type="similarity">
    <text evidence="1 15">Belongs to the transketolase family.</text>
</comment>
<comment type="cofactor">
    <cofactor evidence="12">
        <name>thiamine diphosphate</name>
        <dbReference type="ChEBI" id="CHEBI:58937"/>
    </cofactor>
    <text evidence="12">Binds 1 thiamine pyrophosphate per subunit. During the reaction, the substrate forms a covalent intermediate with the cofactor.</text>
</comment>
<feature type="binding site" evidence="12">
    <location>
        <position position="281"/>
    </location>
    <ligand>
        <name>thiamine diphosphate</name>
        <dbReference type="ChEBI" id="CHEBI:58937"/>
    </ligand>
</feature>
<feature type="binding site" evidence="11">
    <location>
        <position position="492"/>
    </location>
    <ligand>
        <name>substrate</name>
    </ligand>
</feature>
<keyword evidence="7 12" id="KW-0786">Thiamine pyrophosphate</keyword>